<keyword evidence="11" id="KW-1185">Reference proteome</keyword>
<protein>
    <recommendedName>
        <fullName evidence="8">Acyl-coenzyme A diphosphatase SCS3</fullName>
        <ecNumber evidence="8">3.6.1.-</ecNumber>
    </recommendedName>
    <alternativeName>
        <fullName evidence="8">FIT family protein SCS3</fullName>
    </alternativeName>
</protein>
<reference evidence="10 11" key="1">
    <citation type="journal article" date="2007" name="Nat. Biotechnol.">
        <title>Genome sequence of the lignocellulose-bioconverting and xylose-fermenting yeast Pichia stipitis.</title>
        <authorList>
            <person name="Jeffries T.W."/>
            <person name="Grigoriev I.V."/>
            <person name="Grimwood J."/>
            <person name="Laplaza J.M."/>
            <person name="Aerts A."/>
            <person name="Salamov A."/>
            <person name="Schmutz J."/>
            <person name="Lindquist E."/>
            <person name="Dehal P."/>
            <person name="Shapiro H."/>
            <person name="Jin Y.S."/>
            <person name="Passoth V."/>
            <person name="Richardson P.M."/>
        </authorList>
    </citation>
    <scope>NUCLEOTIDE SEQUENCE [LARGE SCALE GENOMIC DNA]</scope>
    <source>
        <strain evidence="11">ATCC 58785 / CBS 6054 / NBRC 10063 / NRRL Y-11545</strain>
    </source>
</reference>
<dbReference type="GO" id="GO:0010945">
    <property type="term" value="F:coenzyme A diphosphatase activity"/>
    <property type="evidence" value="ECO:0007669"/>
    <property type="project" value="InterPro"/>
</dbReference>
<dbReference type="InterPro" id="IPR046400">
    <property type="entry name" value="SCS3"/>
</dbReference>
<comment type="similarity">
    <text evidence="8">Belongs to the FIT family. Fungal FIT2B/SCS3 subfamily.</text>
</comment>
<comment type="catalytic activity">
    <reaction evidence="8">
        <text>an acyl-CoA + H2O = an acyl-4'-phosphopantetheine + adenosine 3',5'-bisphosphate + 2 H(+)</text>
        <dbReference type="Rhea" id="RHEA:50044"/>
        <dbReference type="ChEBI" id="CHEBI:15377"/>
        <dbReference type="ChEBI" id="CHEBI:15378"/>
        <dbReference type="ChEBI" id="CHEBI:58342"/>
        <dbReference type="ChEBI" id="CHEBI:58343"/>
        <dbReference type="ChEBI" id="CHEBI:132023"/>
    </reaction>
</comment>
<feature type="active site" evidence="8">
    <location>
        <position position="199"/>
    </location>
</feature>
<keyword evidence="8" id="KW-0594">Phospholipid biosynthesis</keyword>
<dbReference type="GeneID" id="4840589"/>
<dbReference type="EMBL" id="CP000501">
    <property type="protein sequence ID" value="ABN68198.2"/>
    <property type="molecule type" value="Genomic_DNA"/>
</dbReference>
<organism evidence="10 11">
    <name type="scientific">Scheffersomyces stipitis (strain ATCC 58785 / CBS 6054 / NBRC 10063 / NRRL Y-11545)</name>
    <name type="common">Yeast</name>
    <name type="synonym">Pichia stipitis</name>
    <dbReference type="NCBI Taxonomy" id="322104"/>
    <lineage>
        <taxon>Eukaryota</taxon>
        <taxon>Fungi</taxon>
        <taxon>Dikarya</taxon>
        <taxon>Ascomycota</taxon>
        <taxon>Saccharomycotina</taxon>
        <taxon>Pichiomycetes</taxon>
        <taxon>Debaryomycetaceae</taxon>
        <taxon>Scheffersomyces</taxon>
    </lineage>
</organism>
<dbReference type="GO" id="GO:0005789">
    <property type="term" value="C:endoplasmic reticulum membrane"/>
    <property type="evidence" value="ECO:0007669"/>
    <property type="project" value="UniProtKB-SubCell"/>
</dbReference>
<evidence type="ECO:0000313" key="11">
    <source>
        <dbReference type="Proteomes" id="UP000002258"/>
    </source>
</evidence>
<evidence type="ECO:0000256" key="3">
    <source>
        <dbReference type="ARBA" id="ARBA00022801"/>
    </source>
</evidence>
<dbReference type="HAMAP" id="MF_03231">
    <property type="entry name" value="SCS3"/>
    <property type="match status" value="1"/>
</dbReference>
<keyword evidence="2 8" id="KW-0812">Transmembrane</keyword>
<comment type="catalytic activity">
    <reaction evidence="8">
        <text>hexadecanoyl-CoA + H2O = S-hexadecanoyl-4'-phosphopantetheine + adenosine 3',5'-bisphosphate + 2 H(+)</text>
        <dbReference type="Rhea" id="RHEA:50032"/>
        <dbReference type="ChEBI" id="CHEBI:15377"/>
        <dbReference type="ChEBI" id="CHEBI:15378"/>
        <dbReference type="ChEBI" id="CHEBI:57379"/>
        <dbReference type="ChEBI" id="CHEBI:58343"/>
        <dbReference type="ChEBI" id="CHEBI:132018"/>
    </reaction>
</comment>
<feature type="transmembrane region" description="Helical" evidence="9">
    <location>
        <begin position="34"/>
        <end position="53"/>
    </location>
</feature>
<feature type="active site" evidence="8">
    <location>
        <position position="279"/>
    </location>
</feature>
<keyword evidence="6" id="KW-0443">Lipid metabolism</keyword>
<keyword evidence="8" id="KW-1208">Phospholipid metabolism</keyword>
<evidence type="ECO:0000256" key="9">
    <source>
        <dbReference type="SAM" id="Phobius"/>
    </source>
</evidence>
<dbReference type="GO" id="GO:0008654">
    <property type="term" value="P:phospholipid biosynthetic process"/>
    <property type="evidence" value="ECO:0007669"/>
    <property type="project" value="UniProtKB-KW"/>
</dbReference>
<sequence length="311" mass="36081">MPSEVSSVYDRHFRFIEMFFRQIQQRFKMSPSEFLFVISFLVNFVIGKIVHSLSPDEEVYNYYTNKKNVLNQVFVKNGWFWTTANIVLFYGIVLYKEKSSAIRINIAKGAVIRYVLATVWWIFFTQWFFGLPIMDKVFVYTGGSCVIEKETHPGQSRFLHLFEAAGEEVGNKLSSTSITSYHCRRIKGSWEGGHDPSGHVFLLIHSSLYLFLEVSPYWVSYSHFKASLSKLRKEVVKPVSLGEKFSSFIKYSVANPPIVVAKLITLWWFMLLMTNIYFHSLGEKLVGLVFGYIGVVGIYYVPRIVEKQKQQ</sequence>
<keyword evidence="4 8" id="KW-0256">Endoplasmic reticulum</keyword>
<dbReference type="PANTHER" id="PTHR23129">
    <property type="entry name" value="ACYL-COENZYME A DIPHOSPHATASE FITM2"/>
    <property type="match status" value="1"/>
</dbReference>
<dbReference type="PANTHER" id="PTHR23129:SF0">
    <property type="entry name" value="ACYL-COENZYME A DIPHOSPHATASE FITM2"/>
    <property type="match status" value="1"/>
</dbReference>
<gene>
    <name evidence="8" type="primary">SCS3</name>
    <name evidence="8" type="synonym">FIT2B</name>
    <name evidence="10" type="ORF">PICST_33229</name>
</gene>
<dbReference type="OMA" id="FTSWFFG"/>
<comment type="catalytic activity">
    <reaction evidence="8">
        <text>(5Z,8Z,11Z,14Z)-eicosatetraenoyl-CoA + H2O = S-(5Z,8Z,11Z,14Z-eicosatetraenoyl)-4'-phosphopantetheine + adenosine 3',5'-bisphosphate + 2 H(+)</text>
        <dbReference type="Rhea" id="RHEA:65568"/>
        <dbReference type="ChEBI" id="CHEBI:15377"/>
        <dbReference type="ChEBI" id="CHEBI:15378"/>
        <dbReference type="ChEBI" id="CHEBI:57368"/>
        <dbReference type="ChEBI" id="CHEBI:58343"/>
        <dbReference type="ChEBI" id="CHEBI:156554"/>
    </reaction>
</comment>
<comment type="subcellular location">
    <subcellularLocation>
        <location evidence="1 8">Endoplasmic reticulum membrane</location>
        <topology evidence="1 8">Multi-pass membrane protein</topology>
    </subcellularLocation>
</comment>
<evidence type="ECO:0000256" key="6">
    <source>
        <dbReference type="ARBA" id="ARBA00023098"/>
    </source>
</evidence>
<dbReference type="KEGG" id="pic:PICST_33229"/>
<evidence type="ECO:0000256" key="4">
    <source>
        <dbReference type="ARBA" id="ARBA00022824"/>
    </source>
</evidence>
<evidence type="ECO:0000256" key="7">
    <source>
        <dbReference type="ARBA" id="ARBA00023136"/>
    </source>
</evidence>
<evidence type="ECO:0000256" key="5">
    <source>
        <dbReference type="ARBA" id="ARBA00022989"/>
    </source>
</evidence>
<keyword evidence="7 8" id="KW-0472">Membrane</keyword>
<dbReference type="FunCoup" id="A3LYM5">
    <property type="interactions" value="103"/>
</dbReference>
<keyword evidence="3 8" id="KW-0378">Hydrolase</keyword>
<dbReference type="Pfam" id="PF10261">
    <property type="entry name" value="FIT"/>
    <property type="match status" value="1"/>
</dbReference>
<dbReference type="GO" id="GO:0140042">
    <property type="term" value="P:lipid droplet formation"/>
    <property type="evidence" value="ECO:0007669"/>
    <property type="project" value="UniProtKB-UniRule"/>
</dbReference>
<keyword evidence="5 8" id="KW-1133">Transmembrane helix</keyword>
<dbReference type="EC" id="3.6.1.-" evidence="8"/>
<feature type="transmembrane region" description="Helical" evidence="9">
    <location>
        <begin position="73"/>
        <end position="93"/>
    </location>
</feature>
<evidence type="ECO:0000313" key="10">
    <source>
        <dbReference type="EMBL" id="ABN68198.2"/>
    </source>
</evidence>
<dbReference type="HOGENOM" id="CLU_048143_2_0_1"/>
<dbReference type="Proteomes" id="UP000002258">
    <property type="component" value="Chromosome 7"/>
</dbReference>
<proteinExistence type="inferred from homology"/>
<dbReference type="AlphaFoldDB" id="A3LYM5"/>
<feature type="transmembrane region" description="Helical" evidence="9">
    <location>
        <begin position="259"/>
        <end position="278"/>
    </location>
</feature>
<dbReference type="InParanoid" id="A3LYM5"/>
<dbReference type="RefSeq" id="XP_001386227.2">
    <property type="nucleotide sequence ID" value="XM_001386190.1"/>
</dbReference>
<dbReference type="OrthoDB" id="5579088at2759"/>
<dbReference type="InterPro" id="IPR019388">
    <property type="entry name" value="FIT"/>
</dbReference>
<comment type="function">
    <text evidence="8">Fatty acyl-coenzyme A (CoA) diphosphatase that hydrolyzes fatty acyl-CoA to yield acyl-4'-phosphopantetheine and adenosine 3',5'-bisphosphate. Preferentially hydrolyzes unsaturated long-chain acyl-CoA substrates in the endoplasmic reticulum (ER) lumen. This catalytic activity is required for maintaining ER structure and for lipid droplets (LDs) biogenesis, which are lipid storage organelles involved in maintaining lipid and energy homeostasis. May directly bind to diacylglycerol (DAGs) and triacylglycerol, which is also important for LD biogenesis. May support directional budding of nacent LDs from the ER into the cytosol by reducing DAG levels at sites of LD formation. May play a role in the regulation of cell morphology and cytoskeletal organization. Involved in phospholipid biosynthesis.</text>
</comment>
<dbReference type="eggNOG" id="KOG3750">
    <property type="taxonomic scope" value="Eukaryota"/>
</dbReference>
<keyword evidence="8" id="KW-0444">Lipid biosynthesis</keyword>
<evidence type="ECO:0000256" key="2">
    <source>
        <dbReference type="ARBA" id="ARBA00022692"/>
    </source>
</evidence>
<accession>A3LYM5</accession>
<name>A3LYM5_PICST</name>
<feature type="transmembrane region" description="Helical" evidence="9">
    <location>
        <begin position="114"/>
        <end position="134"/>
    </location>
</feature>
<evidence type="ECO:0000256" key="8">
    <source>
        <dbReference type="HAMAP-Rule" id="MF_03231"/>
    </source>
</evidence>
<evidence type="ECO:0000256" key="1">
    <source>
        <dbReference type="ARBA" id="ARBA00004477"/>
    </source>
</evidence>
<comment type="catalytic activity">
    <reaction evidence="8">
        <text>(9Z)-octadecenoyl-CoA + H2O = S-(9Z-octadecenoyl)-4'-phosphopantetheine + adenosine 3',5'-bisphosphate + 2 H(+)</text>
        <dbReference type="Rhea" id="RHEA:65564"/>
        <dbReference type="ChEBI" id="CHEBI:15377"/>
        <dbReference type="ChEBI" id="CHEBI:15378"/>
        <dbReference type="ChEBI" id="CHEBI:57387"/>
        <dbReference type="ChEBI" id="CHEBI:58343"/>
        <dbReference type="ChEBI" id="CHEBI:156553"/>
    </reaction>
</comment>
<feature type="transmembrane region" description="Helical" evidence="9">
    <location>
        <begin position="284"/>
        <end position="301"/>
    </location>
</feature>